<dbReference type="NCBIfam" id="TIGR02427">
    <property type="entry name" value="protocat_pcaD"/>
    <property type="match status" value="1"/>
</dbReference>
<dbReference type="SUPFAM" id="SSF53474">
    <property type="entry name" value="alpha/beta-Hydrolases"/>
    <property type="match status" value="1"/>
</dbReference>
<accession>A0ABX8UV69</accession>
<dbReference type="Proteomes" id="UP000826462">
    <property type="component" value="Chromosome 2"/>
</dbReference>
<evidence type="ECO:0000313" key="3">
    <source>
        <dbReference type="Proteomes" id="UP000826462"/>
    </source>
</evidence>
<dbReference type="GO" id="GO:0047570">
    <property type="term" value="F:3-oxoadipate enol-lactonase activity"/>
    <property type="evidence" value="ECO:0007669"/>
    <property type="project" value="UniProtKB-EC"/>
</dbReference>
<organism evidence="2 3">
    <name type="scientific">Paraburkholderia edwinii</name>
    <dbReference type="NCBI Taxonomy" id="2861782"/>
    <lineage>
        <taxon>Bacteria</taxon>
        <taxon>Pseudomonadati</taxon>
        <taxon>Pseudomonadota</taxon>
        <taxon>Betaproteobacteria</taxon>
        <taxon>Burkholderiales</taxon>
        <taxon>Burkholderiaceae</taxon>
        <taxon>Paraburkholderia</taxon>
    </lineage>
</organism>
<gene>
    <name evidence="2" type="primary">pcaD</name>
    <name evidence="2" type="ORF">KZJ38_24690</name>
</gene>
<dbReference type="InterPro" id="IPR029058">
    <property type="entry name" value="AB_hydrolase_fold"/>
</dbReference>
<dbReference type="Gene3D" id="3.40.50.1820">
    <property type="entry name" value="alpha/beta hydrolase"/>
    <property type="match status" value="1"/>
</dbReference>
<dbReference type="Pfam" id="PF00561">
    <property type="entry name" value="Abhydrolase_1"/>
    <property type="match status" value="1"/>
</dbReference>
<proteinExistence type="predicted"/>
<dbReference type="InterPro" id="IPR000073">
    <property type="entry name" value="AB_hydrolase_1"/>
</dbReference>
<dbReference type="InterPro" id="IPR026968">
    <property type="entry name" value="PcaD/CatD"/>
</dbReference>
<reference evidence="2 3" key="1">
    <citation type="submission" date="2021-07" db="EMBL/GenBank/DDBJ databases">
        <title>Paraburkholderia edwinii protects Aspergillus sp. from phenazines by acting as a toxin sponge.</title>
        <authorList>
            <person name="Dahlstrom K.M."/>
            <person name="Newman D.K."/>
        </authorList>
    </citation>
    <scope>NUCLEOTIDE SEQUENCE [LARGE SCALE GENOMIC DNA]</scope>
    <source>
        <strain evidence="2 3">Pe01</strain>
    </source>
</reference>
<evidence type="ECO:0000313" key="2">
    <source>
        <dbReference type="EMBL" id="QYD72884.1"/>
    </source>
</evidence>
<keyword evidence="3" id="KW-1185">Reference proteome</keyword>
<dbReference type="PRINTS" id="PR00111">
    <property type="entry name" value="ABHYDROLASE"/>
</dbReference>
<dbReference type="RefSeq" id="WP_219802340.1">
    <property type="nucleotide sequence ID" value="NZ_CP080096.1"/>
</dbReference>
<keyword evidence="2" id="KW-0378">Hydrolase</keyword>
<dbReference type="PANTHER" id="PTHR43433:SF5">
    <property type="entry name" value="AB HYDROLASE-1 DOMAIN-CONTAINING PROTEIN"/>
    <property type="match status" value="1"/>
</dbReference>
<dbReference type="EMBL" id="CP080096">
    <property type="protein sequence ID" value="QYD72884.1"/>
    <property type="molecule type" value="Genomic_DNA"/>
</dbReference>
<feature type="domain" description="AB hydrolase-1" evidence="1">
    <location>
        <begin position="24"/>
        <end position="128"/>
    </location>
</feature>
<protein>
    <submittedName>
        <fullName evidence="2">3-oxoadipate enol-lactonase</fullName>
        <ecNumber evidence="2">3.1.1.24</ecNumber>
    </submittedName>
</protein>
<dbReference type="EC" id="3.1.1.24" evidence="2"/>
<evidence type="ECO:0000259" key="1">
    <source>
        <dbReference type="Pfam" id="PF00561"/>
    </source>
</evidence>
<sequence length="265" mass="28841">MPYAAVNGIELYYRIDGDRHGNAPWLVLSNSLGSDMSMWTPQVAEWSKHFRVLRYDTRGHGHSEAPHGPYTTEQLTGDVLGLLDTLRIARAHFCGISMGGLTGIALAARHPQRIGRLVLANTAARIGSPEIWVARAARARNEGMAALAESVLPRWFTADFIAREPLVFAFIRDVFVHTDRHGYASNCEAIDAADLHAEAPVITAPALVISGTHDLAATPEQGRALAQAIPGARYFELDAAHISNVEQADTFTRTVLDFLQADPPA</sequence>
<dbReference type="PANTHER" id="PTHR43433">
    <property type="entry name" value="HYDROLASE, ALPHA/BETA FOLD FAMILY PROTEIN"/>
    <property type="match status" value="1"/>
</dbReference>
<name>A0ABX8UV69_9BURK</name>
<dbReference type="InterPro" id="IPR050471">
    <property type="entry name" value="AB_hydrolase"/>
</dbReference>